<accession>A0ACB7ZR15</accession>
<evidence type="ECO:0000313" key="2">
    <source>
        <dbReference type="Proteomes" id="UP000790377"/>
    </source>
</evidence>
<sequence>MLLLVIAISLFQWFQIAFTQDNGTVGACIAATGYGWRLWPLPKRNIPLVRPFLEWPANIASDTEIPKWAYMALVNGFWDGPQAQANASAVATQVTTQTSSQSATASQHTATTTNAPTPSPSTSPPPSTDSKSPNNTGAIAGGVVGGVVAGAIISFLGIFFWRRRSLKPTYEPTPQTETWELPRSPPAMVSAVPNPRNPNDPSTFPPSSGVPSNSTWTASGVYTGAPEL</sequence>
<protein>
    <submittedName>
        <fullName evidence="1">Uncharacterized protein</fullName>
    </submittedName>
</protein>
<keyword evidence="2" id="KW-1185">Reference proteome</keyword>
<gene>
    <name evidence="1" type="ORF">BJ138DRAFT_1107924</name>
</gene>
<organism evidence="1 2">
    <name type="scientific">Hygrophoropsis aurantiaca</name>
    <dbReference type="NCBI Taxonomy" id="72124"/>
    <lineage>
        <taxon>Eukaryota</taxon>
        <taxon>Fungi</taxon>
        <taxon>Dikarya</taxon>
        <taxon>Basidiomycota</taxon>
        <taxon>Agaricomycotina</taxon>
        <taxon>Agaricomycetes</taxon>
        <taxon>Agaricomycetidae</taxon>
        <taxon>Boletales</taxon>
        <taxon>Coniophorineae</taxon>
        <taxon>Hygrophoropsidaceae</taxon>
        <taxon>Hygrophoropsis</taxon>
    </lineage>
</organism>
<name>A0ACB7ZR15_9AGAM</name>
<dbReference type="Proteomes" id="UP000790377">
    <property type="component" value="Unassembled WGS sequence"/>
</dbReference>
<proteinExistence type="predicted"/>
<reference evidence="1" key="1">
    <citation type="journal article" date="2021" name="New Phytol.">
        <title>Evolutionary innovations through gain and loss of genes in the ectomycorrhizal Boletales.</title>
        <authorList>
            <person name="Wu G."/>
            <person name="Miyauchi S."/>
            <person name="Morin E."/>
            <person name="Kuo A."/>
            <person name="Drula E."/>
            <person name="Varga T."/>
            <person name="Kohler A."/>
            <person name="Feng B."/>
            <person name="Cao Y."/>
            <person name="Lipzen A."/>
            <person name="Daum C."/>
            <person name="Hundley H."/>
            <person name="Pangilinan J."/>
            <person name="Johnson J."/>
            <person name="Barry K."/>
            <person name="LaButti K."/>
            <person name="Ng V."/>
            <person name="Ahrendt S."/>
            <person name="Min B."/>
            <person name="Choi I.G."/>
            <person name="Park H."/>
            <person name="Plett J.M."/>
            <person name="Magnuson J."/>
            <person name="Spatafora J.W."/>
            <person name="Nagy L.G."/>
            <person name="Henrissat B."/>
            <person name="Grigoriev I.V."/>
            <person name="Yang Z.L."/>
            <person name="Xu J."/>
            <person name="Martin F.M."/>
        </authorList>
    </citation>
    <scope>NUCLEOTIDE SEQUENCE</scope>
    <source>
        <strain evidence="1">ATCC 28755</strain>
    </source>
</reference>
<evidence type="ECO:0000313" key="1">
    <source>
        <dbReference type="EMBL" id="KAH7903142.1"/>
    </source>
</evidence>
<comment type="caution">
    <text evidence="1">The sequence shown here is derived from an EMBL/GenBank/DDBJ whole genome shotgun (WGS) entry which is preliminary data.</text>
</comment>
<dbReference type="EMBL" id="MU269183">
    <property type="protein sequence ID" value="KAH7903142.1"/>
    <property type="molecule type" value="Genomic_DNA"/>
</dbReference>